<evidence type="ECO:0000256" key="3">
    <source>
        <dbReference type="ARBA" id="ARBA00022454"/>
    </source>
</evidence>
<dbReference type="GO" id="GO:0005634">
    <property type="term" value="C:nucleus"/>
    <property type="evidence" value="ECO:0007669"/>
    <property type="project" value="UniProtKB-SubCell"/>
</dbReference>
<evidence type="ECO:0000256" key="4">
    <source>
        <dbReference type="ARBA" id="ARBA00022618"/>
    </source>
</evidence>
<keyword evidence="3" id="KW-0158">Chromosome</keyword>
<dbReference type="GO" id="GO:0051301">
    <property type="term" value="P:cell division"/>
    <property type="evidence" value="ECO:0007669"/>
    <property type="project" value="UniProtKB-KW"/>
</dbReference>
<feature type="coiled-coil region" evidence="10">
    <location>
        <begin position="120"/>
        <end position="154"/>
    </location>
</feature>
<comment type="caution">
    <text evidence="11">The sequence shown here is derived from an EMBL/GenBank/DDBJ whole genome shotgun (WGS) entry which is preliminary data.</text>
</comment>
<dbReference type="Pfam" id="PF03980">
    <property type="entry name" value="Nnf1"/>
    <property type="match status" value="1"/>
</dbReference>
<comment type="subcellular location">
    <subcellularLocation>
        <location evidence="2">Chromosome</location>
        <location evidence="2">Centromere</location>
        <location evidence="2">Kinetochore</location>
    </subcellularLocation>
    <subcellularLocation>
        <location evidence="1">Nucleus</location>
    </subcellularLocation>
</comment>
<evidence type="ECO:0000256" key="7">
    <source>
        <dbReference type="ARBA" id="ARBA00023242"/>
    </source>
</evidence>
<gene>
    <name evidence="11" type="ORF">DAPK24_054490</name>
</gene>
<dbReference type="GO" id="GO:0007059">
    <property type="term" value="P:chromosome segregation"/>
    <property type="evidence" value="ECO:0007669"/>
    <property type="project" value="TreeGrafter"/>
</dbReference>
<evidence type="ECO:0000256" key="2">
    <source>
        <dbReference type="ARBA" id="ARBA00004629"/>
    </source>
</evidence>
<evidence type="ECO:0000256" key="1">
    <source>
        <dbReference type="ARBA" id="ARBA00004123"/>
    </source>
</evidence>
<evidence type="ECO:0000256" key="10">
    <source>
        <dbReference type="SAM" id="Coils"/>
    </source>
</evidence>
<sequence>MSVEKDHVRFEALHSALSYALQKTLSKLTLKTFVSCYPQIDHVSLDYVRKQIVKSWKNRAELEFQKIFIERDLKNKLDELDDIVDQGERQKEIDIKNGGKVSRIDVSKLTSTELSKAFLITSKKEELKTLEEELIELRNNNNKLMEQINSIKKEVNEDLSDFNSFTDDLAVLDELDENKDDELFKEIVKWAIDEIVQTT</sequence>
<evidence type="ECO:0000256" key="9">
    <source>
        <dbReference type="ARBA" id="ARBA00023328"/>
    </source>
</evidence>
<dbReference type="Proteomes" id="UP001378960">
    <property type="component" value="Unassembled WGS sequence"/>
</dbReference>
<protein>
    <submittedName>
        <fullName evidence="11">Uncharacterized protein</fullName>
    </submittedName>
</protein>
<evidence type="ECO:0000313" key="12">
    <source>
        <dbReference type="Proteomes" id="UP001378960"/>
    </source>
</evidence>
<keyword evidence="4" id="KW-0132">Cell division</keyword>
<organism evidence="11 12">
    <name type="scientific">Pichia kluyveri</name>
    <name type="common">Yeast</name>
    <dbReference type="NCBI Taxonomy" id="36015"/>
    <lineage>
        <taxon>Eukaryota</taxon>
        <taxon>Fungi</taxon>
        <taxon>Dikarya</taxon>
        <taxon>Ascomycota</taxon>
        <taxon>Saccharomycotina</taxon>
        <taxon>Pichiomycetes</taxon>
        <taxon>Pichiales</taxon>
        <taxon>Pichiaceae</taxon>
        <taxon>Pichia</taxon>
    </lineage>
</organism>
<keyword evidence="6" id="KW-0995">Kinetochore</keyword>
<keyword evidence="12" id="KW-1185">Reference proteome</keyword>
<keyword evidence="8" id="KW-0131">Cell cycle</keyword>
<evidence type="ECO:0000256" key="6">
    <source>
        <dbReference type="ARBA" id="ARBA00022838"/>
    </source>
</evidence>
<reference evidence="11 12" key="1">
    <citation type="journal article" date="2023" name="Elife">
        <title>Identification of key yeast species and microbe-microbe interactions impacting larval growth of Drosophila in the wild.</title>
        <authorList>
            <person name="Mure A."/>
            <person name="Sugiura Y."/>
            <person name="Maeda R."/>
            <person name="Honda K."/>
            <person name="Sakurai N."/>
            <person name="Takahashi Y."/>
            <person name="Watada M."/>
            <person name="Katoh T."/>
            <person name="Gotoh A."/>
            <person name="Gotoh Y."/>
            <person name="Taniguchi I."/>
            <person name="Nakamura K."/>
            <person name="Hayashi T."/>
            <person name="Katayama T."/>
            <person name="Uemura T."/>
            <person name="Hattori Y."/>
        </authorList>
    </citation>
    <scope>NUCLEOTIDE SEQUENCE [LARGE SCALE GENOMIC DNA]</scope>
    <source>
        <strain evidence="11 12">PK-24</strain>
    </source>
</reference>
<name>A0AAV5RE15_PICKL</name>
<dbReference type="AlphaFoldDB" id="A0AAV5RE15"/>
<dbReference type="PANTHER" id="PTHR15459:SF3">
    <property type="entry name" value="POLYAMINE-MODULATED FACTOR 1"/>
    <property type="match status" value="1"/>
</dbReference>
<dbReference type="EMBL" id="BTGB01000009">
    <property type="protein sequence ID" value="GMM48851.1"/>
    <property type="molecule type" value="Genomic_DNA"/>
</dbReference>
<dbReference type="GO" id="GO:0000444">
    <property type="term" value="C:MIS12/MIND type complex"/>
    <property type="evidence" value="ECO:0007669"/>
    <property type="project" value="InterPro"/>
</dbReference>
<proteinExistence type="predicted"/>
<keyword evidence="5" id="KW-0498">Mitosis</keyword>
<dbReference type="PANTHER" id="PTHR15459">
    <property type="entry name" value="POLYAMINE-MODULATED FACTOR 1"/>
    <property type="match status" value="1"/>
</dbReference>
<keyword evidence="7" id="KW-0539">Nucleus</keyword>
<evidence type="ECO:0000313" key="11">
    <source>
        <dbReference type="EMBL" id="GMM48851.1"/>
    </source>
</evidence>
<accession>A0AAV5RE15</accession>
<keyword evidence="9" id="KW-0137">Centromere</keyword>
<evidence type="ECO:0000256" key="8">
    <source>
        <dbReference type="ARBA" id="ARBA00023306"/>
    </source>
</evidence>
<evidence type="ECO:0000256" key="5">
    <source>
        <dbReference type="ARBA" id="ARBA00022776"/>
    </source>
</evidence>
<dbReference type="InterPro" id="IPR007128">
    <property type="entry name" value="PMF1/Nnf1"/>
</dbReference>
<keyword evidence="10" id="KW-0175">Coiled coil</keyword>